<dbReference type="EMBL" id="UINC01056062">
    <property type="protein sequence ID" value="SVB75650.1"/>
    <property type="molecule type" value="Genomic_DNA"/>
</dbReference>
<dbReference type="AlphaFoldDB" id="A0A382GKJ2"/>
<name>A0A382GKJ2_9ZZZZ</name>
<reference evidence="1" key="1">
    <citation type="submission" date="2018-05" db="EMBL/GenBank/DDBJ databases">
        <authorList>
            <person name="Lanie J.A."/>
            <person name="Ng W.-L."/>
            <person name="Kazmierczak K.M."/>
            <person name="Andrzejewski T.M."/>
            <person name="Davidsen T.M."/>
            <person name="Wayne K.J."/>
            <person name="Tettelin H."/>
            <person name="Glass J.I."/>
            <person name="Rusch D."/>
            <person name="Podicherti R."/>
            <person name="Tsui H.-C.T."/>
            <person name="Winkler M.E."/>
        </authorList>
    </citation>
    <scope>NUCLEOTIDE SEQUENCE</scope>
</reference>
<proteinExistence type="predicted"/>
<organism evidence="1">
    <name type="scientific">marine metagenome</name>
    <dbReference type="NCBI Taxonomy" id="408172"/>
    <lineage>
        <taxon>unclassified sequences</taxon>
        <taxon>metagenomes</taxon>
        <taxon>ecological metagenomes</taxon>
    </lineage>
</organism>
<accession>A0A382GKJ2</accession>
<sequence length="43" mass="4919">MNRAYLTISCLLKKLYMRTTTSAVREVVCRNNGTDTKLKQLAI</sequence>
<protein>
    <submittedName>
        <fullName evidence="1">Uncharacterized protein</fullName>
    </submittedName>
</protein>
<gene>
    <name evidence="1" type="ORF">METZ01_LOCUS228504</name>
</gene>
<evidence type="ECO:0000313" key="1">
    <source>
        <dbReference type="EMBL" id="SVB75650.1"/>
    </source>
</evidence>